<accession>A0A0V0Z4J9</accession>
<sequence length="31" mass="3248">MVSTGWVKVNSVKVGTGWVKATPGAMPQAIF</sequence>
<comment type="caution">
    <text evidence="1">The sequence shown here is derived from an EMBL/GenBank/DDBJ whole genome shotgun (WGS) entry which is preliminary data.</text>
</comment>
<evidence type="ECO:0000313" key="2">
    <source>
        <dbReference type="Proteomes" id="UP000054783"/>
    </source>
</evidence>
<dbReference type="Proteomes" id="UP000054783">
    <property type="component" value="Unassembled WGS sequence"/>
</dbReference>
<gene>
    <name evidence="1" type="ORF">T12_4849</name>
</gene>
<evidence type="ECO:0000313" key="1">
    <source>
        <dbReference type="EMBL" id="KRY07398.1"/>
    </source>
</evidence>
<proteinExistence type="predicted"/>
<protein>
    <submittedName>
        <fullName evidence="1">Uncharacterized protein</fullName>
    </submittedName>
</protein>
<keyword evidence="2" id="KW-1185">Reference proteome</keyword>
<dbReference type="AlphaFoldDB" id="A0A0V0Z4J9"/>
<name>A0A0V0Z4J9_9BILA</name>
<organism evidence="1 2">
    <name type="scientific">Trichinella patagoniensis</name>
    <dbReference type="NCBI Taxonomy" id="990121"/>
    <lineage>
        <taxon>Eukaryota</taxon>
        <taxon>Metazoa</taxon>
        <taxon>Ecdysozoa</taxon>
        <taxon>Nematoda</taxon>
        <taxon>Enoplea</taxon>
        <taxon>Dorylaimia</taxon>
        <taxon>Trichinellida</taxon>
        <taxon>Trichinellidae</taxon>
        <taxon>Trichinella</taxon>
    </lineage>
</organism>
<dbReference type="EMBL" id="JYDQ01000472">
    <property type="protein sequence ID" value="KRY07398.1"/>
    <property type="molecule type" value="Genomic_DNA"/>
</dbReference>
<reference evidence="1 2" key="1">
    <citation type="submission" date="2015-01" db="EMBL/GenBank/DDBJ databases">
        <title>Evolution of Trichinella species and genotypes.</title>
        <authorList>
            <person name="Korhonen P.K."/>
            <person name="Edoardo P."/>
            <person name="Giuseppe L.R."/>
            <person name="Gasser R.B."/>
        </authorList>
    </citation>
    <scope>NUCLEOTIDE SEQUENCE [LARGE SCALE GENOMIC DNA]</scope>
    <source>
        <strain evidence="1">ISS2496</strain>
    </source>
</reference>